<dbReference type="InterPro" id="IPR033127">
    <property type="entry name" value="UBQ-activ_enz_E1_Cys_AS"/>
</dbReference>
<evidence type="ECO:0000259" key="12">
    <source>
        <dbReference type="Pfam" id="PF25043"/>
    </source>
</evidence>
<evidence type="ECO:0000259" key="11">
    <source>
        <dbReference type="Pfam" id="PF14732"/>
    </source>
</evidence>
<reference evidence="13" key="1">
    <citation type="submission" date="2021-11" db="EMBL/GenBank/DDBJ databases">
        <authorList>
            <person name="Schell T."/>
        </authorList>
    </citation>
    <scope>NUCLEOTIDE SEQUENCE</scope>
    <source>
        <strain evidence="13">M5</strain>
    </source>
</reference>
<dbReference type="Proteomes" id="UP000789390">
    <property type="component" value="Unassembled WGS sequence"/>
</dbReference>
<dbReference type="UniPathway" id="UPA00886"/>
<keyword evidence="4" id="KW-0833">Ubl conjugation pathway</keyword>
<evidence type="ECO:0000256" key="7">
    <source>
        <dbReference type="SAM" id="MobiDB-lite"/>
    </source>
</evidence>
<keyword evidence="3" id="KW-0547">Nucleotide-binding</keyword>
<evidence type="ECO:0000259" key="10">
    <source>
        <dbReference type="Pfam" id="PF11443"/>
    </source>
</evidence>
<dbReference type="InterPro" id="IPR035985">
    <property type="entry name" value="Ubiquitin-activating_enz"/>
</dbReference>
<feature type="region of interest" description="Disordered" evidence="7">
    <location>
        <begin position="1125"/>
        <end position="1215"/>
    </location>
</feature>
<dbReference type="Gene3D" id="3.10.290.20">
    <property type="entry name" value="Ubiquitin-like 2 activating enzyme e1b. Chain: B, domain 3"/>
    <property type="match status" value="1"/>
</dbReference>
<comment type="similarity">
    <text evidence="2">Belongs to the ubiquitin-activating E1 family.</text>
</comment>
<dbReference type="FunFam" id="3.50.50.80:FF:000002">
    <property type="entry name" value="SUMO-activating enzyme subunit 2"/>
    <property type="match status" value="1"/>
</dbReference>
<feature type="active site" description="Glycyl thioester intermediate" evidence="6">
    <location>
        <position position="757"/>
    </location>
</feature>
<feature type="region of interest" description="Disordered" evidence="7">
    <location>
        <begin position="785"/>
        <end position="826"/>
    </location>
</feature>
<evidence type="ECO:0000256" key="1">
    <source>
        <dbReference type="ARBA" id="ARBA00004718"/>
    </source>
</evidence>
<dbReference type="AlphaFoldDB" id="A0A8J2RVI8"/>
<dbReference type="InterPro" id="IPR058580">
    <property type="entry name" value="DUF2828"/>
</dbReference>
<dbReference type="InterPro" id="IPR056690">
    <property type="entry name" value="DUF7788"/>
</dbReference>
<dbReference type="PANTHER" id="PTHR31373">
    <property type="entry name" value="OS06G0652100 PROTEIN"/>
    <property type="match status" value="1"/>
</dbReference>
<dbReference type="Pfam" id="PF25043">
    <property type="entry name" value="DUF7788"/>
    <property type="match status" value="1"/>
</dbReference>
<feature type="compositionally biased region" description="Low complexity" evidence="7">
    <location>
        <begin position="1136"/>
        <end position="1159"/>
    </location>
</feature>
<dbReference type="Pfam" id="PF00899">
    <property type="entry name" value="ThiF"/>
    <property type="match status" value="1"/>
</dbReference>
<evidence type="ECO:0008006" key="15">
    <source>
        <dbReference type="Google" id="ProtNLM"/>
    </source>
</evidence>
<keyword evidence="14" id="KW-1185">Reference proteome</keyword>
<dbReference type="GO" id="GO:0032991">
    <property type="term" value="C:protein-containing complex"/>
    <property type="evidence" value="ECO:0007669"/>
    <property type="project" value="UniProtKB-ARBA"/>
</dbReference>
<feature type="domain" description="THIF-type NAD/FAD binding fold" evidence="8">
    <location>
        <begin position="631"/>
        <end position="994"/>
    </location>
</feature>
<evidence type="ECO:0000256" key="6">
    <source>
        <dbReference type="PROSITE-ProRule" id="PRU10132"/>
    </source>
</evidence>
<sequence>MDPCMEIDEAAVMVQEGKSFPENIALTENASFTHISTKNACLDFFFEVMQNTQNDQIVELLKKSWDEDPLISLKLIFQLRDIRSGKGAVIEFHHCLIWLFHNHPKTLLYNLEYVVKHSYWKDLSWFIKFLLEEHVSMTKERQNPLTTSQMRRELASNNYSLEEIIRERVNGVVRKSVWKRYLKQLPDDESRKNAQLKFKELSKALHLARSREAKLKKKSAKAVSAVKLSNFKTLNQHFSAVYDKVINLFASALKRDKEALDKDKCLPMTALAGKWAPAIGGSIDSTTSLGKNIARTLYSMTHQRDGKESDSDFDAKAFIYYRKEFLTPLRASIKVPEQTMSKKKWTELDYQRVPSVCMKRNKKHFLKNDKERFNQYLEDVKLGKRKIASGALLPHEIVREFMHSSVSPEELMTVGELQWKSYVENLKKSGLFESCLSVCDVSGSMSGIPMEAAIALSLLTAELSKPPFSSHICSFSSTPALHKVDQPTLAEKVTSLMNMDWGMSTNVQAVFDLILELAISTKLLPTEMVKTLFIFSDMEFDECGGNEFETDYQFVKRKFEKAGYPLPAIIFWNLRGNGKRSKPVTKDEKNVALISGFSGQMLKTFLESGEFDSPYLAMLKTLGTTYDHLKIDLDTIDVSNLNRQFLFQKEHVGKSKAVVARESALGFNPNVTIVAKHDSVMSSEYNVSFFKQFTIVMNALDNRAARSHVNRMCLAANVPLIESGTAGYLGQVTVIKKGLSECYDCNPKAGQKSFPGCTIRNTPSEPIHCIVWAKHLFNQLFGEADPDEDVSPDTADPEAAGDAGSVALQSKSDEAGNVTRTSTRAWAQQSEYDPSKLFGKFFSDDIKYLLSMDKLWAKRTPPNPLSWDQLSDEPCGHQEGIIKDQRVWSLAECAEVMATSVKTLYQRFKELKGDGSFLIWDKDDEASMDFVTACANLRSCVFSIPRKSRFDVKAMAGNIIPAIATTNAVIAGLIVFEAFKILEGKWEDCRHVYLNSRPNALNKVIAPSSLDGANPKCYVCSPKPEVTVLVNVSQMTVQSFEEKVLRGALHMISPDVMVDDGKGTVLISSEEGETTGNMMKLLSDFSISDGSRLRCEDFHQEYDLNITIAHRDQLEDNREFSIIADPSQLQPKSTMESSGPQPSTSSSSVPSSSTPAAESVEIDDDVDVVFQKGVENDQSLEEASSRKRSNSGQAETGSASKKVRLSQTESDIIEL</sequence>
<evidence type="ECO:0000259" key="8">
    <source>
        <dbReference type="Pfam" id="PF00899"/>
    </source>
</evidence>
<dbReference type="InterPro" id="IPR036465">
    <property type="entry name" value="vWFA_dom_sf"/>
</dbReference>
<dbReference type="PROSITE" id="PS00865">
    <property type="entry name" value="UBIQUITIN_ACTIVAT_2"/>
    <property type="match status" value="1"/>
</dbReference>
<dbReference type="PANTHER" id="PTHR31373:SF27">
    <property type="entry name" value="TROVE DOMAIN-CONTAINING PROTEIN"/>
    <property type="match status" value="1"/>
</dbReference>
<evidence type="ECO:0000256" key="3">
    <source>
        <dbReference type="ARBA" id="ARBA00022741"/>
    </source>
</evidence>
<comment type="pathway">
    <text evidence="1">Protein modification; protein sumoylation.</text>
</comment>
<feature type="domain" description="DUF2828" evidence="10">
    <location>
        <begin position="27"/>
        <end position="430"/>
    </location>
</feature>
<protein>
    <recommendedName>
        <fullName evidence="15">SUMO-activating enzyme subunit</fullName>
    </recommendedName>
</protein>
<feature type="domain" description="Ubiquitin-activating enzyme SCCH" evidence="9">
    <location>
        <begin position="906"/>
        <end position="953"/>
    </location>
</feature>
<organism evidence="13 14">
    <name type="scientific">Daphnia galeata</name>
    <dbReference type="NCBI Taxonomy" id="27404"/>
    <lineage>
        <taxon>Eukaryota</taxon>
        <taxon>Metazoa</taxon>
        <taxon>Ecdysozoa</taxon>
        <taxon>Arthropoda</taxon>
        <taxon>Crustacea</taxon>
        <taxon>Branchiopoda</taxon>
        <taxon>Diplostraca</taxon>
        <taxon>Cladocera</taxon>
        <taxon>Anomopoda</taxon>
        <taxon>Daphniidae</taxon>
        <taxon>Daphnia</taxon>
    </lineage>
</organism>
<evidence type="ECO:0000259" key="9">
    <source>
        <dbReference type="Pfam" id="PF10585"/>
    </source>
</evidence>
<evidence type="ECO:0000313" key="14">
    <source>
        <dbReference type="Proteomes" id="UP000789390"/>
    </source>
</evidence>
<dbReference type="SUPFAM" id="SSF69572">
    <property type="entry name" value="Activating enzymes of the ubiquitin-like proteins"/>
    <property type="match status" value="1"/>
</dbReference>
<proteinExistence type="inferred from homology"/>
<dbReference type="GO" id="GO:0016925">
    <property type="term" value="P:protein sumoylation"/>
    <property type="evidence" value="ECO:0007669"/>
    <property type="project" value="UniProtKB-UniPathway"/>
</dbReference>
<dbReference type="Gene3D" id="1.10.10.520">
    <property type="entry name" value="Ubiquitin activating enzymes (Uba3). Chain: B, domain 2"/>
    <property type="match status" value="1"/>
</dbReference>
<dbReference type="Gene3D" id="3.40.50.410">
    <property type="entry name" value="von Willebrand factor, type A domain"/>
    <property type="match status" value="1"/>
</dbReference>
<keyword evidence="5" id="KW-0067">ATP-binding</keyword>
<dbReference type="InterPro" id="IPR028077">
    <property type="entry name" value="UAE_UbL_dom"/>
</dbReference>
<dbReference type="InterPro" id="IPR042449">
    <property type="entry name" value="Ub-E1_IAD_1"/>
</dbReference>
<dbReference type="Pfam" id="PF10585">
    <property type="entry name" value="UBA_E1_SCCH"/>
    <property type="match status" value="1"/>
</dbReference>
<evidence type="ECO:0000256" key="4">
    <source>
        <dbReference type="ARBA" id="ARBA00022786"/>
    </source>
</evidence>
<gene>
    <name evidence="13" type="ORF">DGAL_LOCUS15081</name>
</gene>
<dbReference type="GO" id="GO:0005524">
    <property type="term" value="F:ATP binding"/>
    <property type="evidence" value="ECO:0007669"/>
    <property type="project" value="UniProtKB-KW"/>
</dbReference>
<evidence type="ECO:0000313" key="13">
    <source>
        <dbReference type="EMBL" id="CAH0111435.1"/>
    </source>
</evidence>
<dbReference type="InterPro" id="IPR023318">
    <property type="entry name" value="Ub_act_enz_dom_a_sf"/>
</dbReference>
<accession>A0A8J2RVI8</accession>
<dbReference type="GO" id="GO:0008641">
    <property type="term" value="F:ubiquitin-like modifier activating enzyme activity"/>
    <property type="evidence" value="ECO:0007669"/>
    <property type="project" value="InterPro"/>
</dbReference>
<name>A0A8J2RVI8_9CRUS</name>
<dbReference type="InterPro" id="IPR011205">
    <property type="entry name" value="UCP015417_vWA"/>
</dbReference>
<dbReference type="Pfam" id="PF14732">
    <property type="entry name" value="UAE_UbL"/>
    <property type="match status" value="1"/>
</dbReference>
<dbReference type="InterPro" id="IPR019572">
    <property type="entry name" value="UBA_E1_SCCH"/>
</dbReference>
<dbReference type="FunFam" id="1.10.10.520:FF:000002">
    <property type="entry name" value="SUMO-activating enzyme subunit 2"/>
    <property type="match status" value="1"/>
</dbReference>
<dbReference type="Gene3D" id="3.50.50.80">
    <property type="entry name" value="Ubiquitin-activating enzyme E1, inactive adenylation domain, subdomain 1"/>
    <property type="match status" value="1"/>
</dbReference>
<evidence type="ECO:0000256" key="5">
    <source>
        <dbReference type="ARBA" id="ARBA00022840"/>
    </source>
</evidence>
<evidence type="ECO:0000256" key="2">
    <source>
        <dbReference type="ARBA" id="ARBA00005673"/>
    </source>
</evidence>
<dbReference type="SUPFAM" id="SSF53300">
    <property type="entry name" value="vWA-like"/>
    <property type="match status" value="1"/>
</dbReference>
<dbReference type="Pfam" id="PF11443">
    <property type="entry name" value="DUF2828"/>
    <property type="match status" value="1"/>
</dbReference>
<feature type="domain" description="Ubiquitin/SUMO-activating enzyme ubiquitin-like" evidence="11">
    <location>
        <begin position="1029"/>
        <end position="1115"/>
    </location>
</feature>
<dbReference type="EMBL" id="CAKKLH010000314">
    <property type="protein sequence ID" value="CAH0111435.1"/>
    <property type="molecule type" value="Genomic_DNA"/>
</dbReference>
<dbReference type="OrthoDB" id="1149618at2759"/>
<comment type="caution">
    <text evidence="13">The sequence shown here is derived from an EMBL/GenBank/DDBJ whole genome shotgun (WGS) entry which is preliminary data.</text>
</comment>
<feature type="domain" description="DUF7788" evidence="12">
    <location>
        <begin position="434"/>
        <end position="613"/>
    </location>
</feature>
<feature type="compositionally biased region" description="Polar residues" evidence="7">
    <location>
        <begin position="1190"/>
        <end position="1215"/>
    </location>
</feature>
<dbReference type="InterPro" id="IPR000594">
    <property type="entry name" value="ThiF_NAD_FAD-bd"/>
</dbReference>